<dbReference type="OrthoDB" id="196103at2759"/>
<dbReference type="GO" id="GO:0016020">
    <property type="term" value="C:membrane"/>
    <property type="evidence" value="ECO:0007669"/>
    <property type="project" value="UniProtKB-SubCell"/>
</dbReference>
<keyword evidence="3 6" id="KW-1133">Transmembrane helix</keyword>
<comment type="subcellular location">
    <subcellularLocation>
        <location evidence="1">Membrane</location>
        <topology evidence="1">Multi-pass membrane protein</topology>
    </subcellularLocation>
</comment>
<evidence type="ECO:0000256" key="4">
    <source>
        <dbReference type="ARBA" id="ARBA00023136"/>
    </source>
</evidence>
<keyword evidence="4 6" id="KW-0472">Membrane</keyword>
<dbReference type="Pfam" id="PF05978">
    <property type="entry name" value="UNC-93"/>
    <property type="match status" value="1"/>
</dbReference>
<feature type="transmembrane region" description="Helical" evidence="6">
    <location>
        <begin position="178"/>
        <end position="198"/>
    </location>
</feature>
<feature type="transmembrane region" description="Helical" evidence="6">
    <location>
        <begin position="270"/>
        <end position="287"/>
    </location>
</feature>
<feature type="transmembrane region" description="Helical" evidence="6">
    <location>
        <begin position="147"/>
        <end position="166"/>
    </location>
</feature>
<dbReference type="InterPro" id="IPR036259">
    <property type="entry name" value="MFS_trans_sf"/>
</dbReference>
<feature type="transmembrane region" description="Helical" evidence="6">
    <location>
        <begin position="341"/>
        <end position="359"/>
    </location>
</feature>
<evidence type="ECO:0000256" key="1">
    <source>
        <dbReference type="ARBA" id="ARBA00004141"/>
    </source>
</evidence>
<organism evidence="7 8">
    <name type="scientific">Fusarium zealandicum</name>
    <dbReference type="NCBI Taxonomy" id="1053134"/>
    <lineage>
        <taxon>Eukaryota</taxon>
        <taxon>Fungi</taxon>
        <taxon>Dikarya</taxon>
        <taxon>Ascomycota</taxon>
        <taxon>Pezizomycotina</taxon>
        <taxon>Sordariomycetes</taxon>
        <taxon>Hypocreomycetidae</taxon>
        <taxon>Hypocreales</taxon>
        <taxon>Nectriaceae</taxon>
        <taxon>Fusarium</taxon>
        <taxon>Fusarium staphyleae species complex</taxon>
    </lineage>
</organism>
<proteinExistence type="predicted"/>
<feature type="transmembrane region" description="Helical" evidence="6">
    <location>
        <begin position="80"/>
        <end position="99"/>
    </location>
</feature>
<comment type="caution">
    <text evidence="7">The sequence shown here is derived from an EMBL/GenBank/DDBJ whole genome shotgun (WGS) entry which is preliminary data.</text>
</comment>
<dbReference type="PANTHER" id="PTHR23294">
    <property type="entry name" value="ET TRANSLATION PRODUCT-RELATED"/>
    <property type="match status" value="1"/>
</dbReference>
<name>A0A8H4XJP4_9HYPO</name>
<dbReference type="AlphaFoldDB" id="A0A8H4XJP4"/>
<protein>
    <recommendedName>
        <fullName evidence="9">Membrane transporter</fullName>
    </recommendedName>
</protein>
<dbReference type="PANTHER" id="PTHR23294:SF59">
    <property type="entry name" value="UNC93-LIKE PROTEIN C922.05C"/>
    <property type="match status" value="1"/>
</dbReference>
<dbReference type="EMBL" id="JABEYC010000453">
    <property type="protein sequence ID" value="KAF4977215.1"/>
    <property type="molecule type" value="Genomic_DNA"/>
</dbReference>
<dbReference type="Proteomes" id="UP000635477">
    <property type="component" value="Unassembled WGS sequence"/>
</dbReference>
<feature type="transmembrane region" description="Helical" evidence="6">
    <location>
        <begin position="56"/>
        <end position="73"/>
    </location>
</feature>
<feature type="transmembrane region" description="Helical" evidence="6">
    <location>
        <begin position="299"/>
        <end position="321"/>
    </location>
</feature>
<evidence type="ECO:0000313" key="7">
    <source>
        <dbReference type="EMBL" id="KAF4977215.1"/>
    </source>
</evidence>
<keyword evidence="2 6" id="KW-0812">Transmembrane</keyword>
<sequence>MMGLPKYKSTLRRPFTQNFMVGCILFCLPGIYTALTGLGAGGGQPGAADVANKTNAILYGLMAFIGLFGGSILNTLRPKLSLMVGSVGYPLYVGGLWYFDRTGNSWFPLMSGAILGLTGGFLWTAAAYVQFSYAEEKDKGLYISTQWILKSVGAMLGSSISLSLNIDQTKPVGVSTPVYIIFIAIHASAFFIALFFIVHPKKVVRADGTHIALFEKAHLGIEMREAVKTLGDWRYILLAPAQIVCEMPLALVSSINSRYFNLRTRSVNNFAYQAIQVFVPGLLICILDSRFIQSRRRRGLIGIAIMGTVAIGTSSGLISWLEINQVDSLTAPAGADWSDPEWAGLFVCYVLFGSIYSGYQMCTEWTLSATTNDPQALARVAGMFKFYSSLGMMISFVLAGEQVSFLGQVSVQLVLYVLGIAGIVWVLVFHVKESNYFSEDNVIVPMSAEESKMHGEQTLEGQTLEEAASGRQRNPKDGI</sequence>
<feature type="transmembrane region" description="Helical" evidence="6">
    <location>
        <begin position="105"/>
        <end position="126"/>
    </location>
</feature>
<reference evidence="7" key="1">
    <citation type="journal article" date="2020" name="BMC Genomics">
        <title>Correction to: Identification and distribution of gene clusters required for synthesis of sphingolipid metabolism inhibitors in diverse species of the filamentous fungus Fusarium.</title>
        <authorList>
            <person name="Kim H.S."/>
            <person name="Lohmar J.M."/>
            <person name="Busman M."/>
            <person name="Brown D.W."/>
            <person name="Naumann T.A."/>
            <person name="Divon H.H."/>
            <person name="Lysoe E."/>
            <person name="Uhlig S."/>
            <person name="Proctor R.H."/>
        </authorList>
    </citation>
    <scope>NUCLEOTIDE SEQUENCE</scope>
    <source>
        <strain evidence="7">NRRL 22465</strain>
    </source>
</reference>
<gene>
    <name evidence="7" type="ORF">FZEAL_6243</name>
</gene>
<evidence type="ECO:0008006" key="9">
    <source>
        <dbReference type="Google" id="ProtNLM"/>
    </source>
</evidence>
<keyword evidence="8" id="KW-1185">Reference proteome</keyword>
<evidence type="ECO:0000256" key="3">
    <source>
        <dbReference type="ARBA" id="ARBA00022989"/>
    </source>
</evidence>
<feature type="transmembrane region" description="Helical" evidence="6">
    <location>
        <begin position="380"/>
        <end position="399"/>
    </location>
</feature>
<feature type="transmembrane region" description="Helical" evidence="6">
    <location>
        <begin position="233"/>
        <end position="255"/>
    </location>
</feature>
<dbReference type="Gene3D" id="1.20.1250.20">
    <property type="entry name" value="MFS general substrate transporter like domains"/>
    <property type="match status" value="2"/>
</dbReference>
<evidence type="ECO:0000256" key="5">
    <source>
        <dbReference type="SAM" id="MobiDB-lite"/>
    </source>
</evidence>
<feature type="transmembrane region" description="Helical" evidence="6">
    <location>
        <begin position="405"/>
        <end position="428"/>
    </location>
</feature>
<dbReference type="InterPro" id="IPR051617">
    <property type="entry name" value="UNC-93-like_regulator"/>
</dbReference>
<feature type="transmembrane region" description="Helical" evidence="6">
    <location>
        <begin position="21"/>
        <end position="44"/>
    </location>
</feature>
<feature type="region of interest" description="Disordered" evidence="5">
    <location>
        <begin position="453"/>
        <end position="479"/>
    </location>
</feature>
<evidence type="ECO:0000256" key="2">
    <source>
        <dbReference type="ARBA" id="ARBA00022692"/>
    </source>
</evidence>
<dbReference type="SUPFAM" id="SSF103473">
    <property type="entry name" value="MFS general substrate transporter"/>
    <property type="match status" value="1"/>
</dbReference>
<evidence type="ECO:0000313" key="8">
    <source>
        <dbReference type="Proteomes" id="UP000635477"/>
    </source>
</evidence>
<evidence type="ECO:0000256" key="6">
    <source>
        <dbReference type="SAM" id="Phobius"/>
    </source>
</evidence>
<accession>A0A8H4XJP4</accession>
<reference evidence="7" key="2">
    <citation type="submission" date="2020-05" db="EMBL/GenBank/DDBJ databases">
        <authorList>
            <person name="Kim H.-S."/>
            <person name="Proctor R.H."/>
            <person name="Brown D.W."/>
        </authorList>
    </citation>
    <scope>NUCLEOTIDE SEQUENCE</scope>
    <source>
        <strain evidence="7">NRRL 22465</strain>
    </source>
</reference>
<dbReference type="InterPro" id="IPR010291">
    <property type="entry name" value="Ion_channel_UNC-93"/>
</dbReference>